<dbReference type="InterPro" id="IPR045621">
    <property type="entry name" value="BPD_transp_1_N"/>
</dbReference>
<dbReference type="Proteomes" id="UP000483035">
    <property type="component" value="Unassembled WGS sequence"/>
</dbReference>
<keyword evidence="5 7" id="KW-1133">Transmembrane helix</keyword>
<feature type="transmembrane region" description="Helical" evidence="7">
    <location>
        <begin position="266"/>
        <end position="292"/>
    </location>
</feature>
<comment type="caution">
    <text evidence="9">The sequence shown here is derived from an EMBL/GenBank/DDBJ whole genome shotgun (WGS) entry which is preliminary data.</text>
</comment>
<dbReference type="AlphaFoldDB" id="A0A6L9U408"/>
<keyword evidence="6 7" id="KW-0472">Membrane</keyword>
<evidence type="ECO:0000313" key="9">
    <source>
        <dbReference type="EMBL" id="NEI68797.1"/>
    </source>
</evidence>
<evidence type="ECO:0000313" key="10">
    <source>
        <dbReference type="Proteomes" id="UP000483035"/>
    </source>
</evidence>
<feature type="domain" description="ABC transmembrane type-1" evidence="8">
    <location>
        <begin position="119"/>
        <end position="331"/>
    </location>
</feature>
<name>A0A6L9U408_9HYPH</name>
<accession>A0A6L9U408</accession>
<dbReference type="EMBL" id="WUEY01000002">
    <property type="protein sequence ID" value="NEI68797.1"/>
    <property type="molecule type" value="Genomic_DNA"/>
</dbReference>
<dbReference type="CDD" id="cd06261">
    <property type="entry name" value="TM_PBP2"/>
    <property type="match status" value="1"/>
</dbReference>
<evidence type="ECO:0000256" key="5">
    <source>
        <dbReference type="ARBA" id="ARBA00022989"/>
    </source>
</evidence>
<evidence type="ECO:0000256" key="3">
    <source>
        <dbReference type="ARBA" id="ARBA00022475"/>
    </source>
</evidence>
<sequence length="348" mass="37471">MAQEMNQTSKRGRVHGQGAALAFAKAVSLRLAKAGFILLAVIVLTFVLVRLAPGDPALLLAGDQGGSDPAFVAEIRQHLGLDGPIDVQLWHYLQAIVRLDFGTSYRDQRPVIDIVLERLPATLLLTVSAFVFSIVAGVGLGALAARRPGSAIDGIVTTISVAFFAMPMFWIGLVFIIVFAVKLGWLPSYGMQTPSAAAKGGWAAFGNLAAHMVLPVLTLGLYYMSIHARVSRAALLQISDMDFIRTARAKGLPAWLVWRDHLLRNALLPTITVAALQAGQLIGGSILVETVFAWPGIGRLAFDSLASRDYNVLIAVFILSSFGVLIANLVADMAYRMIDPRIDREART</sequence>
<keyword evidence="4 7" id="KW-0812">Transmembrane</keyword>
<dbReference type="PANTHER" id="PTHR43163">
    <property type="entry name" value="DIPEPTIDE TRANSPORT SYSTEM PERMEASE PROTEIN DPPB-RELATED"/>
    <property type="match status" value="1"/>
</dbReference>
<evidence type="ECO:0000256" key="2">
    <source>
        <dbReference type="ARBA" id="ARBA00022448"/>
    </source>
</evidence>
<evidence type="ECO:0000256" key="4">
    <source>
        <dbReference type="ARBA" id="ARBA00022692"/>
    </source>
</evidence>
<comment type="similarity">
    <text evidence="7">Belongs to the binding-protein-dependent transport system permease family.</text>
</comment>
<proteinExistence type="inferred from homology"/>
<gene>
    <name evidence="9" type="ORF">GR212_04365</name>
</gene>
<dbReference type="SUPFAM" id="SSF161098">
    <property type="entry name" value="MetI-like"/>
    <property type="match status" value="1"/>
</dbReference>
<evidence type="ECO:0000256" key="1">
    <source>
        <dbReference type="ARBA" id="ARBA00004651"/>
    </source>
</evidence>
<keyword evidence="2 7" id="KW-0813">Transport</keyword>
<dbReference type="InterPro" id="IPR035906">
    <property type="entry name" value="MetI-like_sf"/>
</dbReference>
<feature type="transmembrane region" description="Helical" evidence="7">
    <location>
        <begin position="34"/>
        <end position="52"/>
    </location>
</feature>
<dbReference type="InterPro" id="IPR000515">
    <property type="entry name" value="MetI-like"/>
</dbReference>
<comment type="subcellular location">
    <subcellularLocation>
        <location evidence="1 7">Cell membrane</location>
        <topology evidence="1 7">Multi-pass membrane protein</topology>
    </subcellularLocation>
</comment>
<evidence type="ECO:0000256" key="7">
    <source>
        <dbReference type="RuleBase" id="RU363032"/>
    </source>
</evidence>
<feature type="transmembrane region" description="Helical" evidence="7">
    <location>
        <begin position="312"/>
        <end position="331"/>
    </location>
</feature>
<dbReference type="PROSITE" id="PS50928">
    <property type="entry name" value="ABC_TM1"/>
    <property type="match status" value="1"/>
</dbReference>
<dbReference type="Gene3D" id="1.10.3720.10">
    <property type="entry name" value="MetI-like"/>
    <property type="match status" value="1"/>
</dbReference>
<feature type="transmembrane region" description="Helical" evidence="7">
    <location>
        <begin position="201"/>
        <end position="223"/>
    </location>
</feature>
<dbReference type="Pfam" id="PF00528">
    <property type="entry name" value="BPD_transp_1"/>
    <property type="match status" value="1"/>
</dbReference>
<evidence type="ECO:0000259" key="8">
    <source>
        <dbReference type="PROSITE" id="PS50928"/>
    </source>
</evidence>
<dbReference type="PANTHER" id="PTHR43163:SF9">
    <property type="entry name" value="ABC TRANSPORTER PERMEASE PROTEIN"/>
    <property type="match status" value="1"/>
</dbReference>
<keyword evidence="3" id="KW-1003">Cell membrane</keyword>
<evidence type="ECO:0000256" key="6">
    <source>
        <dbReference type="ARBA" id="ARBA00023136"/>
    </source>
</evidence>
<organism evidence="9 10">
    <name type="scientific">Rhizobium lusitanum</name>
    <dbReference type="NCBI Taxonomy" id="293958"/>
    <lineage>
        <taxon>Bacteria</taxon>
        <taxon>Pseudomonadati</taxon>
        <taxon>Pseudomonadota</taxon>
        <taxon>Alphaproteobacteria</taxon>
        <taxon>Hyphomicrobiales</taxon>
        <taxon>Rhizobiaceae</taxon>
        <taxon>Rhizobium/Agrobacterium group</taxon>
        <taxon>Rhizobium</taxon>
    </lineage>
</organism>
<dbReference type="Pfam" id="PF19300">
    <property type="entry name" value="BPD_transp_1_N"/>
    <property type="match status" value="1"/>
</dbReference>
<feature type="transmembrane region" description="Helical" evidence="7">
    <location>
        <begin position="123"/>
        <end position="143"/>
    </location>
</feature>
<reference evidence="9 10" key="1">
    <citation type="submission" date="2019-12" db="EMBL/GenBank/DDBJ databases">
        <title>Rhizobium genotypes associated with high levels of biological nitrogen fixation by grain legumes in a temperate-maritime cropping system.</title>
        <authorList>
            <person name="Maluk M."/>
            <person name="Francesc Ferrando Molina F."/>
            <person name="Lopez Del Egido L."/>
            <person name="Lafos M."/>
            <person name="Langarica-Fuentes A."/>
            <person name="Gebre Yohannes G."/>
            <person name="Young M.W."/>
            <person name="Martin P."/>
            <person name="Gantlett R."/>
            <person name="Kenicer G."/>
            <person name="Hawes C."/>
            <person name="Begg G.S."/>
            <person name="Quilliam R.S."/>
            <person name="Squire G.R."/>
            <person name="Poole P.S."/>
            <person name="Young P.W."/>
            <person name="Iannetta P.M."/>
            <person name="James E.K."/>
        </authorList>
    </citation>
    <scope>NUCLEOTIDE SEQUENCE [LARGE SCALE GENOMIC DNA]</scope>
    <source>
        <strain evidence="9 10">JHI1118</strain>
    </source>
</reference>
<dbReference type="GO" id="GO:0005886">
    <property type="term" value="C:plasma membrane"/>
    <property type="evidence" value="ECO:0007669"/>
    <property type="project" value="UniProtKB-SubCell"/>
</dbReference>
<feature type="transmembrane region" description="Helical" evidence="7">
    <location>
        <begin position="155"/>
        <end position="181"/>
    </location>
</feature>
<protein>
    <submittedName>
        <fullName evidence="9">ABC transporter permease subunit</fullName>
    </submittedName>
</protein>
<dbReference type="GO" id="GO:0055085">
    <property type="term" value="P:transmembrane transport"/>
    <property type="evidence" value="ECO:0007669"/>
    <property type="project" value="InterPro"/>
</dbReference>